<comment type="caution">
    <text evidence="6">The sequence shown here is derived from an EMBL/GenBank/DDBJ whole genome shotgun (WGS) entry which is preliminary data.</text>
</comment>
<accession>A0A6G1D979</accession>
<gene>
    <name evidence="6" type="ORF">E2562_028141</name>
</gene>
<dbReference type="OrthoDB" id="696486at2759"/>
<keyword evidence="2" id="KW-0645">Protease</keyword>
<feature type="compositionally biased region" description="Basic and acidic residues" evidence="4">
    <location>
        <begin position="172"/>
        <end position="183"/>
    </location>
</feature>
<comment type="similarity">
    <text evidence="1">Belongs to the peptidase C48 family.</text>
</comment>
<evidence type="ECO:0000259" key="5">
    <source>
        <dbReference type="PROSITE" id="PS50600"/>
    </source>
</evidence>
<feature type="region of interest" description="Disordered" evidence="4">
    <location>
        <begin position="50"/>
        <end position="71"/>
    </location>
</feature>
<dbReference type="GO" id="GO:0008234">
    <property type="term" value="F:cysteine-type peptidase activity"/>
    <property type="evidence" value="ECO:0007669"/>
    <property type="project" value="InterPro"/>
</dbReference>
<evidence type="ECO:0000256" key="1">
    <source>
        <dbReference type="ARBA" id="ARBA00005234"/>
    </source>
</evidence>
<feature type="domain" description="Ubiquitin-like protease family profile" evidence="5">
    <location>
        <begin position="275"/>
        <end position="464"/>
    </location>
</feature>
<proteinExistence type="inferred from homology"/>
<sequence>TMTMRCRTKLKIVPKDNFTLFALKQNFLTPPRTIQQNAPCGEDLINIHESKGTSSSHHSRQKSASLSHLLPDNHNSNVMMINYSQGGCFDHSVDQLKVLKLSSPTAPMKPPTCRMLGIKTTNLPTPKKHIKSLKASKLIVNTWDIEPPSFSLLTSSSDDDNDSDNGTYNEDNTAKKDPPVIGTDDHKYDNVIIISSQDSPEVEICLERNFRSRNKAMCNISDQLYDRLNGPKISNVHSGSPYGGKDRRHGPSRFICASKYKESPYNELPKKIFASEIELQLFNSIVKISNVEKFRYQWLWSIRPMLMWLLHPLLHFNMAVSLITMSSMRFAGNFFWTIILINQRSTSSSTHEYFLEKWSNQYRKNQLETSLKKSFDGANYARKINTCDYLFFPLLYNNHWFLFVVDIKNGLWIFLDSLFFEDDQFHKDVRKVLGSKQYEGVELVTISKIVRYCYFHVGSIRVVLEGEAWAHGGDEAAMPFWRSASRP</sequence>
<organism evidence="6 7">
    <name type="scientific">Oryza meyeriana var. granulata</name>
    <dbReference type="NCBI Taxonomy" id="110450"/>
    <lineage>
        <taxon>Eukaryota</taxon>
        <taxon>Viridiplantae</taxon>
        <taxon>Streptophyta</taxon>
        <taxon>Embryophyta</taxon>
        <taxon>Tracheophyta</taxon>
        <taxon>Spermatophyta</taxon>
        <taxon>Magnoliopsida</taxon>
        <taxon>Liliopsida</taxon>
        <taxon>Poales</taxon>
        <taxon>Poaceae</taxon>
        <taxon>BOP clade</taxon>
        <taxon>Oryzoideae</taxon>
        <taxon>Oryzeae</taxon>
        <taxon>Oryzinae</taxon>
        <taxon>Oryza</taxon>
        <taxon>Oryza meyeriana</taxon>
    </lineage>
</organism>
<dbReference type="Gene3D" id="3.40.395.10">
    <property type="entry name" value="Adenoviral Proteinase, Chain A"/>
    <property type="match status" value="1"/>
</dbReference>
<dbReference type="AlphaFoldDB" id="A0A6G1D979"/>
<evidence type="ECO:0000256" key="4">
    <source>
        <dbReference type="SAM" id="MobiDB-lite"/>
    </source>
</evidence>
<keyword evidence="7" id="KW-1185">Reference proteome</keyword>
<dbReference type="EMBL" id="SPHZ02000007">
    <property type="protein sequence ID" value="KAF0908704.1"/>
    <property type="molecule type" value="Genomic_DNA"/>
</dbReference>
<feature type="region of interest" description="Disordered" evidence="4">
    <location>
        <begin position="153"/>
        <end position="183"/>
    </location>
</feature>
<protein>
    <recommendedName>
        <fullName evidence="5">Ubiquitin-like protease family profile domain-containing protein</fullName>
    </recommendedName>
</protein>
<evidence type="ECO:0000313" key="6">
    <source>
        <dbReference type="EMBL" id="KAF0908704.1"/>
    </source>
</evidence>
<dbReference type="InterPro" id="IPR003653">
    <property type="entry name" value="Peptidase_C48_C"/>
</dbReference>
<dbReference type="GO" id="GO:0006508">
    <property type="term" value="P:proteolysis"/>
    <property type="evidence" value="ECO:0007669"/>
    <property type="project" value="UniProtKB-KW"/>
</dbReference>
<dbReference type="Pfam" id="PF02902">
    <property type="entry name" value="Peptidase_C48"/>
    <property type="match status" value="1"/>
</dbReference>
<dbReference type="InterPro" id="IPR038765">
    <property type="entry name" value="Papain-like_cys_pep_sf"/>
</dbReference>
<evidence type="ECO:0000256" key="2">
    <source>
        <dbReference type="ARBA" id="ARBA00022670"/>
    </source>
</evidence>
<dbReference type="PROSITE" id="PS50600">
    <property type="entry name" value="ULP_PROTEASE"/>
    <property type="match status" value="1"/>
</dbReference>
<dbReference type="SUPFAM" id="SSF54001">
    <property type="entry name" value="Cysteine proteinases"/>
    <property type="match status" value="1"/>
</dbReference>
<keyword evidence="3" id="KW-0378">Hydrolase</keyword>
<dbReference type="Proteomes" id="UP000479710">
    <property type="component" value="Unassembled WGS sequence"/>
</dbReference>
<evidence type="ECO:0000313" key="7">
    <source>
        <dbReference type="Proteomes" id="UP000479710"/>
    </source>
</evidence>
<feature type="non-terminal residue" evidence="6">
    <location>
        <position position="1"/>
    </location>
</feature>
<reference evidence="6 7" key="1">
    <citation type="submission" date="2019-11" db="EMBL/GenBank/DDBJ databases">
        <title>Whole genome sequence of Oryza granulata.</title>
        <authorList>
            <person name="Li W."/>
        </authorList>
    </citation>
    <scope>NUCLEOTIDE SEQUENCE [LARGE SCALE GENOMIC DNA]</scope>
    <source>
        <strain evidence="7">cv. Menghai</strain>
        <tissue evidence="6">Leaf</tissue>
    </source>
</reference>
<name>A0A6G1D979_9ORYZ</name>
<evidence type="ECO:0000256" key="3">
    <source>
        <dbReference type="ARBA" id="ARBA00022801"/>
    </source>
</evidence>